<accession>A0A6G1ENQ7</accession>
<dbReference type="OrthoDB" id="786266at2759"/>
<dbReference type="AlphaFoldDB" id="A0A6G1ENQ7"/>
<organism evidence="2 3">
    <name type="scientific">Oryza meyeriana var. granulata</name>
    <dbReference type="NCBI Taxonomy" id="110450"/>
    <lineage>
        <taxon>Eukaryota</taxon>
        <taxon>Viridiplantae</taxon>
        <taxon>Streptophyta</taxon>
        <taxon>Embryophyta</taxon>
        <taxon>Tracheophyta</taxon>
        <taxon>Spermatophyta</taxon>
        <taxon>Magnoliopsida</taxon>
        <taxon>Liliopsida</taxon>
        <taxon>Poales</taxon>
        <taxon>Poaceae</taxon>
        <taxon>BOP clade</taxon>
        <taxon>Oryzoideae</taxon>
        <taxon>Oryzeae</taxon>
        <taxon>Oryzinae</taxon>
        <taxon>Oryza</taxon>
        <taxon>Oryza meyeriana</taxon>
    </lineage>
</organism>
<dbReference type="EMBL" id="SPHZ02000003">
    <property type="protein sequence ID" value="KAF0926254.1"/>
    <property type="molecule type" value="Genomic_DNA"/>
</dbReference>
<gene>
    <name evidence="2" type="ORF">E2562_022082</name>
</gene>
<feature type="compositionally biased region" description="Polar residues" evidence="1">
    <location>
        <begin position="62"/>
        <end position="71"/>
    </location>
</feature>
<evidence type="ECO:0000313" key="2">
    <source>
        <dbReference type="EMBL" id="KAF0926254.1"/>
    </source>
</evidence>
<evidence type="ECO:0000313" key="3">
    <source>
        <dbReference type="Proteomes" id="UP000479710"/>
    </source>
</evidence>
<comment type="caution">
    <text evidence="2">The sequence shown here is derived from an EMBL/GenBank/DDBJ whole genome shotgun (WGS) entry which is preliminary data.</text>
</comment>
<name>A0A6G1ENQ7_9ORYZ</name>
<proteinExistence type="predicted"/>
<evidence type="ECO:0000256" key="1">
    <source>
        <dbReference type="SAM" id="MobiDB-lite"/>
    </source>
</evidence>
<feature type="region of interest" description="Disordered" evidence="1">
    <location>
        <begin position="62"/>
        <end position="94"/>
    </location>
</feature>
<feature type="compositionally biased region" description="Basic residues" evidence="1">
    <location>
        <begin position="81"/>
        <end position="94"/>
    </location>
</feature>
<protein>
    <submittedName>
        <fullName evidence="2">Uncharacterized protein</fullName>
    </submittedName>
</protein>
<dbReference type="Proteomes" id="UP000479710">
    <property type="component" value="Unassembled WGS sequence"/>
</dbReference>
<sequence>MEDFVNEYYSVEKFKTAYKTLVEPLPDKSQWPTVDLSSQEEKAKENVTKAWRLAVLIGEGTSSQPPTMAISTPTKQATPKKIAKKITPKKMKKD</sequence>
<keyword evidence="3" id="KW-1185">Reference proteome</keyword>
<reference evidence="2 3" key="1">
    <citation type="submission" date="2019-11" db="EMBL/GenBank/DDBJ databases">
        <title>Whole genome sequence of Oryza granulata.</title>
        <authorList>
            <person name="Li W."/>
        </authorList>
    </citation>
    <scope>NUCLEOTIDE SEQUENCE [LARGE SCALE GENOMIC DNA]</scope>
    <source>
        <strain evidence="3">cv. Menghai</strain>
        <tissue evidence="2">Leaf</tissue>
    </source>
</reference>